<comment type="caution">
    <text evidence="1">The sequence shown here is derived from an EMBL/GenBank/DDBJ whole genome shotgun (WGS) entry which is preliminary data.</text>
</comment>
<organism evidence="1 2">
    <name type="scientific">Aspergillus melleus</name>
    <dbReference type="NCBI Taxonomy" id="138277"/>
    <lineage>
        <taxon>Eukaryota</taxon>
        <taxon>Fungi</taxon>
        <taxon>Dikarya</taxon>
        <taxon>Ascomycota</taxon>
        <taxon>Pezizomycotina</taxon>
        <taxon>Eurotiomycetes</taxon>
        <taxon>Eurotiomycetidae</taxon>
        <taxon>Eurotiales</taxon>
        <taxon>Aspergillaceae</taxon>
        <taxon>Aspergillus</taxon>
        <taxon>Aspergillus subgen. Circumdati</taxon>
    </lineage>
</organism>
<accession>A0ACC3B896</accession>
<gene>
    <name evidence="1" type="ORF">N8T08_002568</name>
</gene>
<reference evidence="1 2" key="1">
    <citation type="journal article" date="2023" name="ACS Omega">
        <title>Identification of the Neoaspergillic Acid Biosynthesis Gene Cluster by Establishing an In Vitro CRISPR-Ribonucleoprotein Genetic System in Aspergillus melleus.</title>
        <authorList>
            <person name="Yuan B."/>
            <person name="Grau M.F."/>
            <person name="Murata R.M."/>
            <person name="Torok T."/>
            <person name="Venkateswaran K."/>
            <person name="Stajich J.E."/>
            <person name="Wang C.C.C."/>
        </authorList>
    </citation>
    <scope>NUCLEOTIDE SEQUENCE [LARGE SCALE GENOMIC DNA]</scope>
    <source>
        <strain evidence="1 2">IMV 1140</strain>
    </source>
</reference>
<proteinExistence type="predicted"/>
<name>A0ACC3B896_9EURO</name>
<sequence>MASEAVDVENVQKEKHDLPIDGDKVDIGSCREDAFGNEEHAQVKYKTLKWWQCGLLMVAETVSLGVLALPSAIAALGLGPALGILIGLGGLATYTGYVTGQFKWRYPHVSSTADAGEVLMGRFGRELLFGSNILYLVFLMASHILTFTVAMNTITKHATCSIVFGVVGLVLSFLFALPRTLKGMTWLSAISFTSIMAALFLTIIAVGVQNDEKPVKAAVKTDLVTGFTAASNIVFTFATHNTFFTMMSELKEPREFPKSLAMLQGLDLSIYLVASVVIYRYAGEDVTSPALGSAGPLISRIAYGIALPTIVIAGVIISHIACKQIYIRLHAGTARIHTKDFVSVGSWIGIVGCLWIIAWIIAMSIPVFNSLLSLIVSLFASWFSFALPGIFWFWMNKGRWFESPRKILLSCINILAIVVGLTLSRSEFSSKLPFNPPPQRTVRLSQSQGSLAGTRWIVLYFHEPMGLGNVETLKLELRKLEKYDY</sequence>
<dbReference type="Proteomes" id="UP001177260">
    <property type="component" value="Unassembled WGS sequence"/>
</dbReference>
<keyword evidence="2" id="KW-1185">Reference proteome</keyword>
<evidence type="ECO:0000313" key="1">
    <source>
        <dbReference type="EMBL" id="KAK1146807.1"/>
    </source>
</evidence>
<dbReference type="EMBL" id="JAOPJF010000015">
    <property type="protein sequence ID" value="KAK1146807.1"/>
    <property type="molecule type" value="Genomic_DNA"/>
</dbReference>
<evidence type="ECO:0000313" key="2">
    <source>
        <dbReference type="Proteomes" id="UP001177260"/>
    </source>
</evidence>
<protein>
    <submittedName>
        <fullName evidence="1">Uncharacterized protein</fullName>
    </submittedName>
</protein>